<evidence type="ECO:0000256" key="1">
    <source>
        <dbReference type="ARBA" id="ARBA00004888"/>
    </source>
</evidence>
<reference evidence="15" key="1">
    <citation type="submission" date="2021-03" db="EMBL/GenBank/DDBJ databases">
        <authorList>
            <person name="Li Z."/>
            <person name="Yang C."/>
        </authorList>
    </citation>
    <scope>NUCLEOTIDE SEQUENCE</scope>
    <source>
        <strain evidence="15">Dzin_1.0</strain>
        <tissue evidence="15">Leaf</tissue>
    </source>
</reference>
<dbReference type="Proteomes" id="UP001085076">
    <property type="component" value="Miscellaneous, Linkage group lg03"/>
</dbReference>
<comment type="catalytic activity">
    <reaction evidence="9">
        <text>a D-hexose + ATP = a D-hexose 6-phosphate + ADP + H(+)</text>
        <dbReference type="Rhea" id="RHEA:22740"/>
        <dbReference type="ChEBI" id="CHEBI:4194"/>
        <dbReference type="ChEBI" id="CHEBI:15378"/>
        <dbReference type="ChEBI" id="CHEBI:30616"/>
        <dbReference type="ChEBI" id="CHEBI:229467"/>
        <dbReference type="ChEBI" id="CHEBI:456216"/>
        <dbReference type="EC" id="2.7.1.1"/>
    </reaction>
    <physiologicalReaction direction="left-to-right" evidence="9">
        <dbReference type="Rhea" id="RHEA:22741"/>
    </physiologicalReaction>
</comment>
<comment type="pathway">
    <text evidence="2">Carbohydrate metabolism; hexose metabolism.</text>
</comment>
<dbReference type="GO" id="GO:0001678">
    <property type="term" value="P:intracellular glucose homeostasis"/>
    <property type="evidence" value="ECO:0007669"/>
    <property type="project" value="InterPro"/>
</dbReference>
<reference evidence="15" key="2">
    <citation type="journal article" date="2022" name="Hortic Res">
        <title>The genome of Dioscorea zingiberensis sheds light on the biosynthesis, origin and evolution of the medicinally important diosgenin saponins.</title>
        <authorList>
            <person name="Li Y."/>
            <person name="Tan C."/>
            <person name="Li Z."/>
            <person name="Guo J."/>
            <person name="Li S."/>
            <person name="Chen X."/>
            <person name="Wang C."/>
            <person name="Dai X."/>
            <person name="Yang H."/>
            <person name="Song W."/>
            <person name="Hou L."/>
            <person name="Xu J."/>
            <person name="Tong Z."/>
            <person name="Xu A."/>
            <person name="Yuan X."/>
            <person name="Wang W."/>
            <person name="Yang Q."/>
            <person name="Chen L."/>
            <person name="Sun Z."/>
            <person name="Wang K."/>
            <person name="Pan B."/>
            <person name="Chen J."/>
            <person name="Bao Y."/>
            <person name="Liu F."/>
            <person name="Qi X."/>
            <person name="Gang D.R."/>
            <person name="Wen J."/>
            <person name="Li J."/>
        </authorList>
    </citation>
    <scope>NUCLEOTIDE SEQUENCE</scope>
    <source>
        <strain evidence="15">Dzin_1.0</strain>
    </source>
</reference>
<dbReference type="EMBL" id="JAGGNH010000003">
    <property type="protein sequence ID" value="KAJ0978904.1"/>
    <property type="molecule type" value="Genomic_DNA"/>
</dbReference>
<evidence type="ECO:0000256" key="12">
    <source>
        <dbReference type="RuleBase" id="RU362007"/>
    </source>
</evidence>
<evidence type="ECO:0000256" key="11">
    <source>
        <dbReference type="ARBA" id="ARBA00048160"/>
    </source>
</evidence>
<evidence type="ECO:0000256" key="2">
    <source>
        <dbReference type="ARBA" id="ARBA00005028"/>
    </source>
</evidence>
<dbReference type="FunFam" id="3.30.420.40:FF:000034">
    <property type="entry name" value="Phosphotransferase"/>
    <property type="match status" value="1"/>
</dbReference>
<comment type="catalytic activity">
    <reaction evidence="11">
        <text>D-glucose + ATP = D-glucose 6-phosphate + ADP + H(+)</text>
        <dbReference type="Rhea" id="RHEA:17825"/>
        <dbReference type="ChEBI" id="CHEBI:4167"/>
        <dbReference type="ChEBI" id="CHEBI:15378"/>
        <dbReference type="ChEBI" id="CHEBI:30616"/>
        <dbReference type="ChEBI" id="CHEBI:61548"/>
        <dbReference type="ChEBI" id="CHEBI:456216"/>
        <dbReference type="EC" id="2.7.1.1"/>
    </reaction>
    <physiologicalReaction direction="left-to-right" evidence="11">
        <dbReference type="Rhea" id="RHEA:17826"/>
    </physiologicalReaction>
</comment>
<dbReference type="OrthoDB" id="419537at2759"/>
<dbReference type="InterPro" id="IPR043129">
    <property type="entry name" value="ATPase_NBD"/>
</dbReference>
<evidence type="ECO:0000256" key="9">
    <source>
        <dbReference type="ARBA" id="ARBA00044613"/>
    </source>
</evidence>
<dbReference type="InterPro" id="IPR022673">
    <property type="entry name" value="Hexokinase_C"/>
</dbReference>
<comment type="caution">
    <text evidence="15">The sequence shown here is derived from an EMBL/GenBank/DDBJ whole genome shotgun (WGS) entry which is preliminary data.</text>
</comment>
<sequence length="499" mass="53706">MGKVALGVAVGCAVVACGIAAVAVGRRARSRRGWGRAVALLKELEEGCATPVSRLRQVVDAMAVEMHAGLASDGGSKLKMLLTFVDSLPIGNEKGTYYALDLEGASFRVSKVELGGSRSMILKHQVELQVIPQDLMTGSTEGLFDYLATTLEHFVGREDKGCDDSDDKIKELGFTFPFPVKQLSVSSGTLVKWTKTFAIEDTIGKDVAQCLHEALTKRGVEMRVAALVNDTVGTLALGHYEDEDTVAAVIIGTGTNACYVERVDAIIKCQGLLTNSGYMVINMEWGNFWSSHLPRTPYDFDLDDDSPNQNDQGFEKLISGMYLGEIVRRVLLRMSQQSDIFGDSAHHLSTPFILSTPLMASMHEDDSPDLALVESVLTSVLKMPKVSFKARRLVVRVCDVVTQRAARLAAAGIVGILKKIGRDGSGGVASGRTRGKPRRTVVAIEGALYVSYPAFREYLNEAVAEILGEEVAPNVVLRVTGDGPGMGAALLAASHSLQR</sequence>
<dbReference type="PANTHER" id="PTHR19443">
    <property type="entry name" value="HEXOKINASE"/>
    <property type="match status" value="1"/>
</dbReference>
<comment type="pathway">
    <text evidence="1">Carbohydrate degradation; glycolysis; D-glyceraldehyde 3-phosphate and glycerone phosphate from D-glucose: step 1/4.</text>
</comment>
<evidence type="ECO:0000259" key="13">
    <source>
        <dbReference type="Pfam" id="PF00349"/>
    </source>
</evidence>
<organism evidence="15 16">
    <name type="scientific">Dioscorea zingiberensis</name>
    <dbReference type="NCBI Taxonomy" id="325984"/>
    <lineage>
        <taxon>Eukaryota</taxon>
        <taxon>Viridiplantae</taxon>
        <taxon>Streptophyta</taxon>
        <taxon>Embryophyta</taxon>
        <taxon>Tracheophyta</taxon>
        <taxon>Spermatophyta</taxon>
        <taxon>Magnoliopsida</taxon>
        <taxon>Liliopsida</taxon>
        <taxon>Dioscoreales</taxon>
        <taxon>Dioscoreaceae</taxon>
        <taxon>Dioscorea</taxon>
    </lineage>
</organism>
<keyword evidence="6 12" id="KW-0418">Kinase</keyword>
<accession>A0A9D5HJK6</accession>
<dbReference type="InterPro" id="IPR001312">
    <property type="entry name" value="Hexokinase"/>
</dbReference>
<dbReference type="GO" id="GO:0005739">
    <property type="term" value="C:mitochondrion"/>
    <property type="evidence" value="ECO:0007669"/>
    <property type="project" value="TreeGrafter"/>
</dbReference>
<evidence type="ECO:0000256" key="7">
    <source>
        <dbReference type="ARBA" id="ARBA00022840"/>
    </source>
</evidence>
<dbReference type="PROSITE" id="PS51748">
    <property type="entry name" value="HEXOKINASE_2"/>
    <property type="match status" value="1"/>
</dbReference>
<dbReference type="Pfam" id="PF03727">
    <property type="entry name" value="Hexokinase_2"/>
    <property type="match status" value="1"/>
</dbReference>
<keyword evidence="4 12" id="KW-0808">Transferase</keyword>
<dbReference type="PROSITE" id="PS51257">
    <property type="entry name" value="PROKAR_LIPOPROTEIN"/>
    <property type="match status" value="1"/>
</dbReference>
<evidence type="ECO:0000256" key="3">
    <source>
        <dbReference type="ARBA" id="ARBA00009225"/>
    </source>
</evidence>
<dbReference type="GO" id="GO:0009749">
    <property type="term" value="P:response to glucose"/>
    <property type="evidence" value="ECO:0007669"/>
    <property type="project" value="UniProtKB-ARBA"/>
</dbReference>
<keyword evidence="16" id="KW-1185">Reference proteome</keyword>
<feature type="domain" description="Hexokinase N-terminal" evidence="13">
    <location>
        <begin position="41"/>
        <end position="240"/>
    </location>
</feature>
<evidence type="ECO:0000256" key="4">
    <source>
        <dbReference type="ARBA" id="ARBA00022679"/>
    </source>
</evidence>
<comment type="similarity">
    <text evidence="3 12">Belongs to the hexokinase family.</text>
</comment>
<feature type="domain" description="Hexokinase C-terminal" evidence="14">
    <location>
        <begin position="247"/>
        <end position="493"/>
    </location>
</feature>
<comment type="catalytic activity">
    <reaction evidence="10">
        <text>D-fructose + ATP = D-fructose 6-phosphate + ADP + H(+)</text>
        <dbReference type="Rhea" id="RHEA:16125"/>
        <dbReference type="ChEBI" id="CHEBI:15378"/>
        <dbReference type="ChEBI" id="CHEBI:30616"/>
        <dbReference type="ChEBI" id="CHEBI:37721"/>
        <dbReference type="ChEBI" id="CHEBI:61527"/>
        <dbReference type="ChEBI" id="CHEBI:456216"/>
        <dbReference type="EC" id="2.7.1.1"/>
    </reaction>
    <physiologicalReaction direction="left-to-right" evidence="10">
        <dbReference type="Rhea" id="RHEA:16126"/>
    </physiologicalReaction>
</comment>
<keyword evidence="8 12" id="KW-0324">Glycolysis</keyword>
<evidence type="ECO:0000256" key="6">
    <source>
        <dbReference type="ARBA" id="ARBA00022777"/>
    </source>
</evidence>
<gene>
    <name evidence="15" type="ORF">J5N97_014378</name>
</gene>
<dbReference type="InterPro" id="IPR022672">
    <property type="entry name" value="Hexokinase_N"/>
</dbReference>
<protein>
    <recommendedName>
        <fullName evidence="12">Phosphotransferase</fullName>
        <ecNumber evidence="12">2.7.1.-</ecNumber>
    </recommendedName>
</protein>
<dbReference type="PANTHER" id="PTHR19443:SF6">
    <property type="entry name" value="HEXOKINASE-4"/>
    <property type="match status" value="1"/>
</dbReference>
<dbReference type="Pfam" id="PF00349">
    <property type="entry name" value="Hexokinase_1"/>
    <property type="match status" value="1"/>
</dbReference>
<evidence type="ECO:0000259" key="14">
    <source>
        <dbReference type="Pfam" id="PF03727"/>
    </source>
</evidence>
<evidence type="ECO:0000313" key="15">
    <source>
        <dbReference type="EMBL" id="KAJ0978904.1"/>
    </source>
</evidence>
<dbReference type="SUPFAM" id="SSF53067">
    <property type="entry name" value="Actin-like ATPase domain"/>
    <property type="match status" value="2"/>
</dbReference>
<evidence type="ECO:0000256" key="8">
    <source>
        <dbReference type="ARBA" id="ARBA00023152"/>
    </source>
</evidence>
<dbReference type="FunFam" id="3.40.367.20:FF:000003">
    <property type="entry name" value="Phosphotransferase"/>
    <property type="match status" value="1"/>
</dbReference>
<dbReference type="Gene3D" id="3.40.367.20">
    <property type="match status" value="1"/>
</dbReference>
<name>A0A9D5HJK6_9LILI</name>
<dbReference type="Gene3D" id="3.30.420.40">
    <property type="match status" value="1"/>
</dbReference>
<dbReference type="GO" id="GO:0004340">
    <property type="term" value="F:glucokinase activity"/>
    <property type="evidence" value="ECO:0007669"/>
    <property type="project" value="UniProtKB-ARBA"/>
</dbReference>
<dbReference type="CDD" id="cd24020">
    <property type="entry name" value="ASKHA_NBD_HK_plant"/>
    <property type="match status" value="1"/>
</dbReference>
<dbReference type="GO" id="GO:0005536">
    <property type="term" value="F:D-glucose binding"/>
    <property type="evidence" value="ECO:0007669"/>
    <property type="project" value="InterPro"/>
</dbReference>
<dbReference type="PRINTS" id="PR00475">
    <property type="entry name" value="HEXOKINASE"/>
</dbReference>
<evidence type="ECO:0000313" key="16">
    <source>
        <dbReference type="Proteomes" id="UP001085076"/>
    </source>
</evidence>
<dbReference type="GO" id="GO:0005829">
    <property type="term" value="C:cytosol"/>
    <property type="evidence" value="ECO:0007669"/>
    <property type="project" value="TreeGrafter"/>
</dbReference>
<dbReference type="GO" id="GO:0005524">
    <property type="term" value="F:ATP binding"/>
    <property type="evidence" value="ECO:0007669"/>
    <property type="project" value="UniProtKB-UniRule"/>
</dbReference>
<dbReference type="AlphaFoldDB" id="A0A9D5HJK6"/>
<dbReference type="EC" id="2.7.1.-" evidence="12"/>
<evidence type="ECO:0000256" key="10">
    <source>
        <dbReference type="ARBA" id="ARBA00047905"/>
    </source>
</evidence>
<proteinExistence type="inferred from homology"/>
<keyword evidence="5 12" id="KW-0547">Nucleotide-binding</keyword>
<dbReference type="GO" id="GO:0006096">
    <property type="term" value="P:glycolytic process"/>
    <property type="evidence" value="ECO:0007669"/>
    <property type="project" value="UniProtKB-KW"/>
</dbReference>
<keyword evidence="7 12" id="KW-0067">ATP-binding</keyword>
<evidence type="ECO:0000256" key="5">
    <source>
        <dbReference type="ARBA" id="ARBA00022741"/>
    </source>
</evidence>